<gene>
    <name evidence="1" type="ORF">SS1G_05172</name>
</gene>
<sequence length="31" mass="3453">MYGHPWPIRGLSRLLLSVVAGMLQEVTSRNA</sequence>
<dbReference type="Proteomes" id="UP000001312">
    <property type="component" value="Unassembled WGS sequence"/>
</dbReference>
<name>A7EIM9_SCLS1</name>
<dbReference type="RefSeq" id="XP_001593744.1">
    <property type="nucleotide sequence ID" value="XM_001593694.1"/>
</dbReference>
<dbReference type="KEGG" id="ssl:SS1G_05172"/>
<protein>
    <submittedName>
        <fullName evidence="1">Uncharacterized protein</fullName>
    </submittedName>
</protein>
<keyword evidence="2" id="KW-1185">Reference proteome</keyword>
<organism evidence="1 2">
    <name type="scientific">Sclerotinia sclerotiorum (strain ATCC 18683 / 1980 / Ss-1)</name>
    <name type="common">White mold</name>
    <name type="synonym">Whetzelinia sclerotiorum</name>
    <dbReference type="NCBI Taxonomy" id="665079"/>
    <lineage>
        <taxon>Eukaryota</taxon>
        <taxon>Fungi</taxon>
        <taxon>Dikarya</taxon>
        <taxon>Ascomycota</taxon>
        <taxon>Pezizomycotina</taxon>
        <taxon>Leotiomycetes</taxon>
        <taxon>Helotiales</taxon>
        <taxon>Sclerotiniaceae</taxon>
        <taxon>Sclerotinia</taxon>
    </lineage>
</organism>
<dbReference type="EMBL" id="CH476626">
    <property type="protein sequence ID" value="EDO02695.1"/>
    <property type="molecule type" value="Genomic_DNA"/>
</dbReference>
<reference evidence="2" key="1">
    <citation type="journal article" date="2011" name="PLoS Genet.">
        <title>Genomic analysis of the necrotrophic fungal pathogens Sclerotinia sclerotiorum and Botrytis cinerea.</title>
        <authorList>
            <person name="Amselem J."/>
            <person name="Cuomo C.A."/>
            <person name="van Kan J.A."/>
            <person name="Viaud M."/>
            <person name="Benito E.P."/>
            <person name="Couloux A."/>
            <person name="Coutinho P.M."/>
            <person name="de Vries R.P."/>
            <person name="Dyer P.S."/>
            <person name="Fillinger S."/>
            <person name="Fournier E."/>
            <person name="Gout L."/>
            <person name="Hahn M."/>
            <person name="Kohn L."/>
            <person name="Lapalu N."/>
            <person name="Plummer K.M."/>
            <person name="Pradier J.M."/>
            <person name="Quevillon E."/>
            <person name="Sharon A."/>
            <person name="Simon A."/>
            <person name="ten Have A."/>
            <person name="Tudzynski B."/>
            <person name="Tudzynski P."/>
            <person name="Wincker P."/>
            <person name="Andrew M."/>
            <person name="Anthouard V."/>
            <person name="Beever R.E."/>
            <person name="Beffa R."/>
            <person name="Benoit I."/>
            <person name="Bouzid O."/>
            <person name="Brault B."/>
            <person name="Chen Z."/>
            <person name="Choquer M."/>
            <person name="Collemare J."/>
            <person name="Cotton P."/>
            <person name="Danchin E.G."/>
            <person name="Da Silva C."/>
            <person name="Gautier A."/>
            <person name="Giraud C."/>
            <person name="Giraud T."/>
            <person name="Gonzalez C."/>
            <person name="Grossetete S."/>
            <person name="Guldener U."/>
            <person name="Henrissat B."/>
            <person name="Howlett B.J."/>
            <person name="Kodira C."/>
            <person name="Kretschmer M."/>
            <person name="Lappartient A."/>
            <person name="Leroch M."/>
            <person name="Levis C."/>
            <person name="Mauceli E."/>
            <person name="Neuveglise C."/>
            <person name="Oeser B."/>
            <person name="Pearson M."/>
            <person name="Poulain J."/>
            <person name="Poussereau N."/>
            <person name="Quesneville H."/>
            <person name="Rascle C."/>
            <person name="Schumacher J."/>
            <person name="Segurens B."/>
            <person name="Sexton A."/>
            <person name="Silva E."/>
            <person name="Sirven C."/>
            <person name="Soanes D.M."/>
            <person name="Talbot N.J."/>
            <person name="Templeton M."/>
            <person name="Yandava C."/>
            <person name="Yarden O."/>
            <person name="Zeng Q."/>
            <person name="Rollins J.A."/>
            <person name="Lebrun M.H."/>
            <person name="Dickman M."/>
        </authorList>
    </citation>
    <scope>NUCLEOTIDE SEQUENCE [LARGE SCALE GENOMIC DNA]</scope>
    <source>
        <strain evidence="2">ATCC 18683 / 1980 / Ss-1</strain>
    </source>
</reference>
<proteinExistence type="predicted"/>
<dbReference type="HOGENOM" id="CLU_3399631_0_0_1"/>
<dbReference type="GeneID" id="5489709"/>
<accession>A7EIM9</accession>
<evidence type="ECO:0000313" key="2">
    <source>
        <dbReference type="Proteomes" id="UP000001312"/>
    </source>
</evidence>
<dbReference type="AlphaFoldDB" id="A7EIM9"/>
<dbReference type="InParanoid" id="A7EIM9"/>
<evidence type="ECO:0000313" key="1">
    <source>
        <dbReference type="EMBL" id="EDO02695.1"/>
    </source>
</evidence>